<keyword evidence="2" id="KW-1185">Reference proteome</keyword>
<evidence type="ECO:0000313" key="1">
    <source>
        <dbReference type="EMBL" id="GAA5078442.1"/>
    </source>
</evidence>
<gene>
    <name evidence="1" type="ORF">GCM10023336_70160</name>
</gene>
<organism evidence="1 2">
    <name type="scientific">Streptomyces similanensis</name>
    <dbReference type="NCBI Taxonomy" id="1274988"/>
    <lineage>
        <taxon>Bacteria</taxon>
        <taxon>Bacillati</taxon>
        <taxon>Actinomycetota</taxon>
        <taxon>Actinomycetes</taxon>
        <taxon>Kitasatosporales</taxon>
        <taxon>Streptomycetaceae</taxon>
        <taxon>Streptomyces</taxon>
    </lineage>
</organism>
<dbReference type="EMBL" id="BAABKC010000128">
    <property type="protein sequence ID" value="GAA5078442.1"/>
    <property type="molecule type" value="Genomic_DNA"/>
</dbReference>
<evidence type="ECO:0000313" key="2">
    <source>
        <dbReference type="Proteomes" id="UP001500124"/>
    </source>
</evidence>
<accession>A0ABP9LH65</accession>
<comment type="caution">
    <text evidence="1">The sequence shown here is derived from an EMBL/GenBank/DDBJ whole genome shotgun (WGS) entry which is preliminary data.</text>
</comment>
<protein>
    <submittedName>
        <fullName evidence="1">Uncharacterized protein</fullName>
    </submittedName>
</protein>
<proteinExistence type="predicted"/>
<sequence>MHGTVRVLDFLALTPAHCRLVHLSTMAVAGTRPEGHVAEDELADACGREIIRCLKRYAARGVFNLVRPVSRTPAL</sequence>
<name>A0ABP9LH65_9ACTN</name>
<dbReference type="Proteomes" id="UP001500124">
    <property type="component" value="Unassembled WGS sequence"/>
</dbReference>
<reference evidence="2" key="1">
    <citation type="journal article" date="2019" name="Int. J. Syst. Evol. Microbiol.">
        <title>The Global Catalogue of Microorganisms (GCM) 10K type strain sequencing project: providing services to taxonomists for standard genome sequencing and annotation.</title>
        <authorList>
            <consortium name="The Broad Institute Genomics Platform"/>
            <consortium name="The Broad Institute Genome Sequencing Center for Infectious Disease"/>
            <person name="Wu L."/>
            <person name="Ma J."/>
        </authorList>
    </citation>
    <scope>NUCLEOTIDE SEQUENCE [LARGE SCALE GENOMIC DNA]</scope>
    <source>
        <strain evidence="2">JCM 18410</strain>
    </source>
</reference>